<evidence type="ECO:0000256" key="1">
    <source>
        <dbReference type="ARBA" id="ARBA00004127"/>
    </source>
</evidence>
<gene>
    <name evidence="7" type="ORF">EFL95_00450</name>
</gene>
<evidence type="ECO:0000259" key="6">
    <source>
        <dbReference type="Pfam" id="PF02656"/>
    </source>
</evidence>
<name>A0A3N0DZ55_9ACTN</name>
<feature type="transmembrane region" description="Helical" evidence="5">
    <location>
        <begin position="20"/>
        <end position="41"/>
    </location>
</feature>
<evidence type="ECO:0000313" key="7">
    <source>
        <dbReference type="EMBL" id="RNL80895.1"/>
    </source>
</evidence>
<comment type="caution">
    <text evidence="7">The sequence shown here is derived from an EMBL/GenBank/DDBJ whole genome shotgun (WGS) entry which is preliminary data.</text>
</comment>
<dbReference type="GO" id="GO:0012505">
    <property type="term" value="C:endomembrane system"/>
    <property type="evidence" value="ECO:0007669"/>
    <property type="project" value="UniProtKB-SubCell"/>
</dbReference>
<dbReference type="Pfam" id="PF02656">
    <property type="entry name" value="DUF202"/>
    <property type="match status" value="1"/>
</dbReference>
<dbReference type="EMBL" id="RJSG01000001">
    <property type="protein sequence ID" value="RNL80895.1"/>
    <property type="molecule type" value="Genomic_DNA"/>
</dbReference>
<proteinExistence type="predicted"/>
<keyword evidence="8" id="KW-1185">Reference proteome</keyword>
<dbReference type="AlphaFoldDB" id="A0A3N0DZ55"/>
<dbReference type="Proteomes" id="UP000277094">
    <property type="component" value="Unassembled WGS sequence"/>
</dbReference>
<keyword evidence="3 5" id="KW-1133">Transmembrane helix</keyword>
<keyword evidence="2 5" id="KW-0812">Transmembrane</keyword>
<evidence type="ECO:0000256" key="2">
    <source>
        <dbReference type="ARBA" id="ARBA00022692"/>
    </source>
</evidence>
<sequence>MSEQPEEPDVRFSLANERTLLAYQRTSIGLIGAAVAVAHFLEDSTLALILASILLLCGAFSAIGGYQRYVAADHAIREGRPLGPGRAAMLLSVGLIIAVVVAAIYVGTTADWQ</sequence>
<evidence type="ECO:0000256" key="4">
    <source>
        <dbReference type="ARBA" id="ARBA00023136"/>
    </source>
</evidence>
<dbReference type="OrthoDB" id="582337at2"/>
<evidence type="ECO:0000256" key="5">
    <source>
        <dbReference type="SAM" id="Phobius"/>
    </source>
</evidence>
<keyword evidence="4 5" id="KW-0472">Membrane</keyword>
<feature type="transmembrane region" description="Helical" evidence="5">
    <location>
        <begin position="47"/>
        <end position="66"/>
    </location>
</feature>
<feature type="domain" description="DUF202" evidence="6">
    <location>
        <begin position="11"/>
        <end position="73"/>
    </location>
</feature>
<evidence type="ECO:0000256" key="3">
    <source>
        <dbReference type="ARBA" id="ARBA00022989"/>
    </source>
</evidence>
<organism evidence="7 8">
    <name type="scientific">Nocardioides marmorisolisilvae</name>
    <dbReference type="NCBI Taxonomy" id="1542737"/>
    <lineage>
        <taxon>Bacteria</taxon>
        <taxon>Bacillati</taxon>
        <taxon>Actinomycetota</taxon>
        <taxon>Actinomycetes</taxon>
        <taxon>Propionibacteriales</taxon>
        <taxon>Nocardioidaceae</taxon>
        <taxon>Nocardioides</taxon>
    </lineage>
</organism>
<accession>A0A3N0DZ55</accession>
<dbReference type="InterPro" id="IPR003807">
    <property type="entry name" value="DUF202"/>
</dbReference>
<comment type="subcellular location">
    <subcellularLocation>
        <location evidence="1">Endomembrane system</location>
        <topology evidence="1">Multi-pass membrane protein</topology>
    </subcellularLocation>
</comment>
<feature type="transmembrane region" description="Helical" evidence="5">
    <location>
        <begin position="87"/>
        <end position="107"/>
    </location>
</feature>
<dbReference type="RefSeq" id="WP_123232102.1">
    <property type="nucleotide sequence ID" value="NZ_RJSG01000001.1"/>
</dbReference>
<protein>
    <submittedName>
        <fullName evidence="7">DUF202 domain-containing protein</fullName>
    </submittedName>
</protein>
<reference evidence="7 8" key="1">
    <citation type="submission" date="2018-11" db="EMBL/GenBank/DDBJ databases">
        <authorList>
            <person name="Li F."/>
        </authorList>
    </citation>
    <scope>NUCLEOTIDE SEQUENCE [LARGE SCALE GENOMIC DNA]</scope>
    <source>
        <strain evidence="7 8">KIS18-7</strain>
    </source>
</reference>
<evidence type="ECO:0000313" key="8">
    <source>
        <dbReference type="Proteomes" id="UP000277094"/>
    </source>
</evidence>